<feature type="compositionally biased region" description="Polar residues" evidence="1">
    <location>
        <begin position="18"/>
        <end position="27"/>
    </location>
</feature>
<protein>
    <submittedName>
        <fullName evidence="2">Uncharacterized protein</fullName>
    </submittedName>
</protein>
<organism evidence="2 3">
    <name type="scientific">Nepenthes gracilis</name>
    <name type="common">Slender pitcher plant</name>
    <dbReference type="NCBI Taxonomy" id="150966"/>
    <lineage>
        <taxon>Eukaryota</taxon>
        <taxon>Viridiplantae</taxon>
        <taxon>Streptophyta</taxon>
        <taxon>Embryophyta</taxon>
        <taxon>Tracheophyta</taxon>
        <taxon>Spermatophyta</taxon>
        <taxon>Magnoliopsida</taxon>
        <taxon>eudicotyledons</taxon>
        <taxon>Gunneridae</taxon>
        <taxon>Pentapetalae</taxon>
        <taxon>Caryophyllales</taxon>
        <taxon>Nepenthaceae</taxon>
        <taxon>Nepenthes</taxon>
    </lineage>
</organism>
<dbReference type="EMBL" id="BSYO01000039">
    <property type="protein sequence ID" value="GMH30787.1"/>
    <property type="molecule type" value="Genomic_DNA"/>
</dbReference>
<gene>
    <name evidence="2" type="ORF">Nepgr_032630</name>
</gene>
<dbReference type="AlphaFoldDB" id="A0AAD3TJT9"/>
<sequence length="81" mass="9015">MEPATHPAPAPSKLLRSHSLNLHQGSTTTPFQTLERIYNPTERAPALARIQETRFSKLQQHFQLEQQIAASMPFGTSNTGC</sequence>
<accession>A0AAD3TJT9</accession>
<keyword evidence="3" id="KW-1185">Reference proteome</keyword>
<name>A0AAD3TJT9_NEPGR</name>
<dbReference type="Proteomes" id="UP001279734">
    <property type="component" value="Unassembled WGS sequence"/>
</dbReference>
<evidence type="ECO:0000256" key="1">
    <source>
        <dbReference type="SAM" id="MobiDB-lite"/>
    </source>
</evidence>
<feature type="compositionally biased region" description="Pro residues" evidence="1">
    <location>
        <begin position="1"/>
        <end position="10"/>
    </location>
</feature>
<feature type="region of interest" description="Disordered" evidence="1">
    <location>
        <begin position="1"/>
        <end position="27"/>
    </location>
</feature>
<reference evidence="2" key="1">
    <citation type="submission" date="2023-05" db="EMBL/GenBank/DDBJ databases">
        <title>Nepenthes gracilis genome sequencing.</title>
        <authorList>
            <person name="Fukushima K."/>
        </authorList>
    </citation>
    <scope>NUCLEOTIDE SEQUENCE</scope>
    <source>
        <strain evidence="2">SING2019-196</strain>
    </source>
</reference>
<comment type="caution">
    <text evidence="2">The sequence shown here is derived from an EMBL/GenBank/DDBJ whole genome shotgun (WGS) entry which is preliminary data.</text>
</comment>
<evidence type="ECO:0000313" key="3">
    <source>
        <dbReference type="Proteomes" id="UP001279734"/>
    </source>
</evidence>
<proteinExistence type="predicted"/>
<evidence type="ECO:0000313" key="2">
    <source>
        <dbReference type="EMBL" id="GMH30787.1"/>
    </source>
</evidence>